<comment type="caution">
    <text evidence="1">The sequence shown here is derived from an EMBL/GenBank/DDBJ whole genome shotgun (WGS) entry which is preliminary data.</text>
</comment>
<sequence length="96" mass="10895">MGLRVDDRAIIGARRGDRNEALVKGNLHNHMTRFCHCVEGGHVERYRKRPVTVDGSVQRQDYGVARGGQEKVSDLSRSGFVGREPTRHGLRWLFPL</sequence>
<accession>A0ACC2FUU9</accession>
<proteinExistence type="predicted"/>
<organism evidence="1 2">
    <name type="scientific">Dallia pectoralis</name>
    <name type="common">Alaska blackfish</name>
    <dbReference type="NCBI Taxonomy" id="75939"/>
    <lineage>
        <taxon>Eukaryota</taxon>
        <taxon>Metazoa</taxon>
        <taxon>Chordata</taxon>
        <taxon>Craniata</taxon>
        <taxon>Vertebrata</taxon>
        <taxon>Euteleostomi</taxon>
        <taxon>Actinopterygii</taxon>
        <taxon>Neopterygii</taxon>
        <taxon>Teleostei</taxon>
        <taxon>Protacanthopterygii</taxon>
        <taxon>Esociformes</taxon>
        <taxon>Umbridae</taxon>
        <taxon>Dallia</taxon>
    </lineage>
</organism>
<protein>
    <submittedName>
        <fullName evidence="1">Uncharacterized protein</fullName>
    </submittedName>
</protein>
<evidence type="ECO:0000313" key="2">
    <source>
        <dbReference type="Proteomes" id="UP001157502"/>
    </source>
</evidence>
<dbReference type="EMBL" id="CM055749">
    <property type="protein sequence ID" value="KAJ7995071.1"/>
    <property type="molecule type" value="Genomic_DNA"/>
</dbReference>
<evidence type="ECO:0000313" key="1">
    <source>
        <dbReference type="EMBL" id="KAJ7995071.1"/>
    </source>
</evidence>
<name>A0ACC2FUU9_DALPE</name>
<gene>
    <name evidence="1" type="ORF">DPEC_G00256120</name>
</gene>
<keyword evidence="2" id="KW-1185">Reference proteome</keyword>
<reference evidence="1" key="1">
    <citation type="submission" date="2021-05" db="EMBL/GenBank/DDBJ databases">
        <authorList>
            <person name="Pan Q."/>
            <person name="Jouanno E."/>
            <person name="Zahm M."/>
            <person name="Klopp C."/>
            <person name="Cabau C."/>
            <person name="Louis A."/>
            <person name="Berthelot C."/>
            <person name="Parey E."/>
            <person name="Roest Crollius H."/>
            <person name="Montfort J."/>
            <person name="Robinson-Rechavi M."/>
            <person name="Bouchez O."/>
            <person name="Lampietro C."/>
            <person name="Lopez Roques C."/>
            <person name="Donnadieu C."/>
            <person name="Postlethwait J."/>
            <person name="Bobe J."/>
            <person name="Dillon D."/>
            <person name="Chandos A."/>
            <person name="von Hippel F."/>
            <person name="Guiguen Y."/>
        </authorList>
    </citation>
    <scope>NUCLEOTIDE SEQUENCE</scope>
    <source>
        <strain evidence="1">YG-Jan2019</strain>
    </source>
</reference>
<dbReference type="Proteomes" id="UP001157502">
    <property type="component" value="Chromosome 22"/>
</dbReference>